<feature type="compositionally biased region" description="Basic and acidic residues" evidence="1">
    <location>
        <begin position="217"/>
        <end position="227"/>
    </location>
</feature>
<protein>
    <submittedName>
        <fullName evidence="3">Ribonuclease H</fullName>
    </submittedName>
</protein>
<feature type="compositionally biased region" description="Polar residues" evidence="1">
    <location>
        <begin position="278"/>
        <end position="288"/>
    </location>
</feature>
<feature type="compositionally biased region" description="Basic and acidic residues" evidence="1">
    <location>
        <begin position="320"/>
        <end position="331"/>
    </location>
</feature>
<proteinExistence type="predicted"/>
<dbReference type="AlphaFoldDB" id="A0A0N4Z1Q8"/>
<reference evidence="3" key="1">
    <citation type="submission" date="2017-02" db="UniProtKB">
        <authorList>
            <consortium name="WormBaseParasite"/>
        </authorList>
    </citation>
    <scope>IDENTIFICATION</scope>
</reference>
<sequence length="331" mass="37456">MGESKDSHSRNISEACVLWLGTFIDCVPNFEEYSVEKYQQKKENKVYMRNKVLLPNWIYAIDGSTHYMSTCVASIAGITFQYPESFTKFLKVHGQRIDDDNYYLILSALKLSSPTTAEKLSGMEKYDNQVPEIRYIQYLIAAVSLNRAHIVTSGGSNDLITDVGNMNPPICPVNNIVSDGRMARRSKDDKRYGKKTFERAKGDVNVNRENLGGAHDGSNRKDVETASKLDSEKISQAEFEKWLIQAASSGQENGLPRKGYDNLEYLIKDIALKKRSGKYNTEGSSNLQPHDKSDLQKRSAQNYHGDKQQKLRKQSKGKKRSSDICDNSDRK</sequence>
<dbReference type="Proteomes" id="UP000038045">
    <property type="component" value="Unplaced"/>
</dbReference>
<feature type="region of interest" description="Disordered" evidence="1">
    <location>
        <begin position="277"/>
        <end position="331"/>
    </location>
</feature>
<evidence type="ECO:0000313" key="3">
    <source>
        <dbReference type="WBParaSite" id="PTRK_0000080400.1"/>
    </source>
</evidence>
<dbReference type="WBParaSite" id="PTRK_0000080400.1">
    <property type="protein sequence ID" value="PTRK_0000080400.1"/>
    <property type="gene ID" value="PTRK_0000080400"/>
</dbReference>
<feature type="region of interest" description="Disordered" evidence="1">
    <location>
        <begin position="201"/>
        <end position="227"/>
    </location>
</feature>
<evidence type="ECO:0000313" key="2">
    <source>
        <dbReference type="Proteomes" id="UP000038045"/>
    </source>
</evidence>
<keyword evidence="2" id="KW-1185">Reference proteome</keyword>
<organism evidence="2 3">
    <name type="scientific">Parastrongyloides trichosuri</name>
    <name type="common">Possum-specific nematode worm</name>
    <dbReference type="NCBI Taxonomy" id="131310"/>
    <lineage>
        <taxon>Eukaryota</taxon>
        <taxon>Metazoa</taxon>
        <taxon>Ecdysozoa</taxon>
        <taxon>Nematoda</taxon>
        <taxon>Chromadorea</taxon>
        <taxon>Rhabditida</taxon>
        <taxon>Tylenchina</taxon>
        <taxon>Panagrolaimomorpha</taxon>
        <taxon>Strongyloidoidea</taxon>
        <taxon>Strongyloididae</taxon>
        <taxon>Parastrongyloides</taxon>
    </lineage>
</organism>
<evidence type="ECO:0000256" key="1">
    <source>
        <dbReference type="SAM" id="MobiDB-lite"/>
    </source>
</evidence>
<feature type="compositionally biased region" description="Basic residues" evidence="1">
    <location>
        <begin position="310"/>
        <end position="319"/>
    </location>
</feature>
<name>A0A0N4Z1Q8_PARTI</name>
<accession>A0A0N4Z1Q8</accession>